<gene>
    <name evidence="1" type="ORF">LEMA_uP082850.1</name>
</gene>
<dbReference type="VEuPathDB" id="FungiDB:LEMA_uP082850.1"/>
<sequence length="87" mass="9186">MQANPPACTQREILTTSARALTLAKPPALMPCDLKLLLQPISRGNLDGGEGACMAHLAGVRDRPQADPRGLEVWSDGPAEVVARSLV</sequence>
<reference evidence="2" key="1">
    <citation type="journal article" date="2011" name="Nat. Commun.">
        <title>Effector diversification within compartments of the Leptosphaeria maculans genome affected by Repeat-Induced Point mutations.</title>
        <authorList>
            <person name="Rouxel T."/>
            <person name="Grandaubert J."/>
            <person name="Hane J.K."/>
            <person name="Hoede C."/>
            <person name="van de Wouw A.P."/>
            <person name="Couloux A."/>
            <person name="Dominguez V."/>
            <person name="Anthouard V."/>
            <person name="Bally P."/>
            <person name="Bourras S."/>
            <person name="Cozijnsen A.J."/>
            <person name="Ciuffetti L.M."/>
            <person name="Degrave A."/>
            <person name="Dilmaghani A."/>
            <person name="Duret L."/>
            <person name="Fudal I."/>
            <person name="Goodwin S.B."/>
            <person name="Gout L."/>
            <person name="Glaser N."/>
            <person name="Linglin J."/>
            <person name="Kema G.H.J."/>
            <person name="Lapalu N."/>
            <person name="Lawrence C.B."/>
            <person name="May K."/>
            <person name="Meyer M."/>
            <person name="Ollivier B."/>
            <person name="Poulain J."/>
            <person name="Schoch C.L."/>
            <person name="Simon A."/>
            <person name="Spatafora J.W."/>
            <person name="Stachowiak A."/>
            <person name="Turgeon B.G."/>
            <person name="Tyler B.M."/>
            <person name="Vincent D."/>
            <person name="Weissenbach J."/>
            <person name="Amselem J."/>
            <person name="Quesneville H."/>
            <person name="Oliver R.P."/>
            <person name="Wincker P."/>
            <person name="Balesdent M.-H."/>
            <person name="Howlett B.J."/>
        </authorList>
    </citation>
    <scope>NUCLEOTIDE SEQUENCE [LARGE SCALE GENOMIC DNA]</scope>
    <source>
        <strain evidence="2">JN3 / isolate v23.1.3 / race Av1-4-5-6-7-8</strain>
    </source>
</reference>
<name>E5A601_LEPMJ</name>
<organism evidence="1 2">
    <name type="scientific">Leptosphaeria maculans (strain JN3 / isolate v23.1.3 / race Av1-4-5-6-7-8)</name>
    <name type="common">Blackleg fungus</name>
    <name type="synonym">Phoma lingam</name>
    <dbReference type="NCBI Taxonomy" id="985895"/>
    <lineage>
        <taxon>Eukaryota</taxon>
        <taxon>Fungi</taxon>
        <taxon>Dikarya</taxon>
        <taxon>Ascomycota</taxon>
        <taxon>Pezizomycotina</taxon>
        <taxon>Dothideomycetes</taxon>
        <taxon>Pleosporomycetidae</taxon>
        <taxon>Pleosporales</taxon>
        <taxon>Pleosporineae</taxon>
        <taxon>Leptosphaeriaceae</taxon>
        <taxon>Plenodomus</taxon>
        <taxon>Plenodomus lingam/Leptosphaeria maculans species complex</taxon>
    </lineage>
</organism>
<dbReference type="Proteomes" id="UP000002668">
    <property type="component" value="Genome"/>
</dbReference>
<evidence type="ECO:0000313" key="2">
    <source>
        <dbReference type="Proteomes" id="UP000002668"/>
    </source>
</evidence>
<dbReference type="HOGENOM" id="CLU_2483773_0_0_1"/>
<dbReference type="AlphaFoldDB" id="E5A601"/>
<keyword evidence="2" id="KW-1185">Reference proteome</keyword>
<dbReference type="GeneID" id="13282564"/>
<dbReference type="EMBL" id="FP929135">
    <property type="protein sequence ID" value="CBX99046.1"/>
    <property type="molecule type" value="Genomic_DNA"/>
</dbReference>
<proteinExistence type="predicted"/>
<evidence type="ECO:0000313" key="1">
    <source>
        <dbReference type="EMBL" id="CBX99046.1"/>
    </source>
</evidence>
<accession>E5A601</accession>
<protein>
    <submittedName>
        <fullName evidence="1">Uncharacterized protein</fullName>
    </submittedName>
</protein>
<dbReference type="InParanoid" id="E5A601"/>